<protein>
    <submittedName>
        <fullName evidence="2">Uncharacterized protein</fullName>
    </submittedName>
</protein>
<name>A0AAJ0ASM1_9PEZI</name>
<sequence length="134" mass="14220">MKFIATVAVTLASLALAAPNPEGQTTSIKLSKDYVDAIVAAYPDSFAVQVDDNIHDLTSQIVLDSKKRKGKANQKPFRHVQVAVKAATSTASYLVTISGLFETAIAQIGAYAVLSYHSTAQSGQQPFQTFGGDD</sequence>
<organism evidence="2 3">
    <name type="scientific">Colletotrichum godetiae</name>
    <dbReference type="NCBI Taxonomy" id="1209918"/>
    <lineage>
        <taxon>Eukaryota</taxon>
        <taxon>Fungi</taxon>
        <taxon>Dikarya</taxon>
        <taxon>Ascomycota</taxon>
        <taxon>Pezizomycotina</taxon>
        <taxon>Sordariomycetes</taxon>
        <taxon>Hypocreomycetidae</taxon>
        <taxon>Glomerellales</taxon>
        <taxon>Glomerellaceae</taxon>
        <taxon>Colletotrichum</taxon>
        <taxon>Colletotrichum acutatum species complex</taxon>
    </lineage>
</organism>
<dbReference type="EMBL" id="JAHMHR010000009">
    <property type="protein sequence ID" value="KAK1689018.1"/>
    <property type="molecule type" value="Genomic_DNA"/>
</dbReference>
<dbReference type="RefSeq" id="XP_060432713.1">
    <property type="nucleotide sequence ID" value="XM_060578219.1"/>
</dbReference>
<feature type="chain" id="PRO_5042599371" evidence="1">
    <location>
        <begin position="18"/>
        <end position="134"/>
    </location>
</feature>
<keyword evidence="3" id="KW-1185">Reference proteome</keyword>
<evidence type="ECO:0000313" key="3">
    <source>
        <dbReference type="Proteomes" id="UP001224890"/>
    </source>
</evidence>
<gene>
    <name evidence="2" type="ORF">BDP55DRAFT_712784</name>
</gene>
<dbReference type="GeneID" id="85462745"/>
<dbReference type="AlphaFoldDB" id="A0AAJ0ASM1"/>
<keyword evidence="1" id="KW-0732">Signal</keyword>
<feature type="signal peptide" evidence="1">
    <location>
        <begin position="1"/>
        <end position="17"/>
    </location>
</feature>
<proteinExistence type="predicted"/>
<accession>A0AAJ0ASM1</accession>
<comment type="caution">
    <text evidence="2">The sequence shown here is derived from an EMBL/GenBank/DDBJ whole genome shotgun (WGS) entry which is preliminary data.</text>
</comment>
<evidence type="ECO:0000313" key="2">
    <source>
        <dbReference type="EMBL" id="KAK1689018.1"/>
    </source>
</evidence>
<dbReference type="Proteomes" id="UP001224890">
    <property type="component" value="Unassembled WGS sequence"/>
</dbReference>
<evidence type="ECO:0000256" key="1">
    <source>
        <dbReference type="SAM" id="SignalP"/>
    </source>
</evidence>
<reference evidence="2" key="1">
    <citation type="submission" date="2021-06" db="EMBL/GenBank/DDBJ databases">
        <title>Comparative genomics, transcriptomics and evolutionary studies reveal genomic signatures of adaptation to plant cell wall in hemibiotrophic fungi.</title>
        <authorList>
            <consortium name="DOE Joint Genome Institute"/>
            <person name="Baroncelli R."/>
            <person name="Diaz J.F."/>
            <person name="Benocci T."/>
            <person name="Peng M."/>
            <person name="Battaglia E."/>
            <person name="Haridas S."/>
            <person name="Andreopoulos W."/>
            <person name="Labutti K."/>
            <person name="Pangilinan J."/>
            <person name="Floch G.L."/>
            <person name="Makela M.R."/>
            <person name="Henrissat B."/>
            <person name="Grigoriev I.V."/>
            <person name="Crouch J.A."/>
            <person name="De Vries R.P."/>
            <person name="Sukno S.A."/>
            <person name="Thon M.R."/>
        </authorList>
    </citation>
    <scope>NUCLEOTIDE SEQUENCE</scope>
    <source>
        <strain evidence="2">CBS 193.32</strain>
    </source>
</reference>